<keyword evidence="12" id="KW-0675">Receptor</keyword>
<evidence type="ECO:0000256" key="4">
    <source>
        <dbReference type="ARBA" id="ARBA00022553"/>
    </source>
</evidence>
<comment type="function">
    <text evidence="14">Receptor for SEMA4D. Plays a role in GABAergic synapse development. Mediates SEMA4A- and SEMA4D-dependent inhibitory synapse development. Plays a role in RHOA activation and subsequent changes of the actin cytoskeleton. Plays a role in axon guidance, invasive growth and cell migration.</text>
</comment>
<dbReference type="InterPro" id="IPR008936">
    <property type="entry name" value="Rho_GTPase_activation_prot"/>
</dbReference>
<dbReference type="FunFam" id="2.60.40.10:FF:000203">
    <property type="entry name" value="Plexin B2"/>
    <property type="match status" value="1"/>
</dbReference>
<dbReference type="FunFam" id="2.130.10.10:FF:000126">
    <property type="entry name" value="Plexin B1"/>
    <property type="match status" value="1"/>
</dbReference>
<dbReference type="SMART" id="SM00423">
    <property type="entry name" value="PSI"/>
    <property type="match status" value="3"/>
</dbReference>
<dbReference type="Pfam" id="PF08337">
    <property type="entry name" value="Plexin_cytopl"/>
    <property type="match status" value="1"/>
</dbReference>
<evidence type="ECO:0000256" key="8">
    <source>
        <dbReference type="ARBA" id="ARBA00022989"/>
    </source>
</evidence>
<dbReference type="Pfam" id="PF17960">
    <property type="entry name" value="TIG_plexin"/>
    <property type="match status" value="1"/>
</dbReference>
<evidence type="ECO:0000256" key="11">
    <source>
        <dbReference type="ARBA" id="ARBA00023157"/>
    </source>
</evidence>
<dbReference type="FunFam" id="1.10.506.10:FF:000010">
    <property type="entry name" value="Plexin B1"/>
    <property type="match status" value="1"/>
</dbReference>
<dbReference type="InterPro" id="IPR041019">
    <property type="entry name" value="TIG1_plexin"/>
</dbReference>
<dbReference type="FunFam" id="1.10.506.10:FF:000012">
    <property type="entry name" value="Plexin B1"/>
    <property type="match status" value="1"/>
</dbReference>
<proteinExistence type="inferred from homology"/>
<keyword evidence="3" id="KW-1003">Cell membrane</keyword>
<comment type="caution">
    <text evidence="16">Lacks conserved residue(s) required for the propagation of feature annotation.</text>
</comment>
<keyword evidence="8 17" id="KW-1133">Transmembrane helix</keyword>
<evidence type="ECO:0000256" key="15">
    <source>
        <dbReference type="ARBA" id="ARBA00070678"/>
    </source>
</evidence>
<dbReference type="CDD" id="cd12793">
    <property type="entry name" value="RasGAP_plexin_B1"/>
    <property type="match status" value="1"/>
</dbReference>
<dbReference type="InterPro" id="IPR057533">
    <property type="entry name" value="PSI_Plexin-B"/>
</dbReference>
<evidence type="ECO:0000256" key="7">
    <source>
        <dbReference type="ARBA" id="ARBA00022737"/>
    </source>
</evidence>
<sequence>MVCVFSSLFAILCCCMVIQSSASSNHHPTFLRNDAYFEHLALHPDPKLGRVYLGARDRLYQLSSDLQLEAEEETGPVIDSRDCLPPISDTNCPQAKWTNNHNKLLLVDPYSQELISCGSVHQGICQKRSLDAVGKVLFSAERPVDTQYVVANDPNVSTVGLVALTRGRGKQQPVLFVGRGYTNSQPPISTRNLVMEPVFSYEETSKLVVAGRLSEYDHHFVTSFTHRSYVYFMFYRRDLQSPSREYRTYVSRMCLDDAVYYSYVEVPLSCRSAGGKNYNLLQALHVGLPKLGKAMGIESPIATEQEVLLGVFSNHFASSSRPNEESAICVFSLEEVDKHINATRDLCYTKMGRADGKEVAYIEYEVKSNCANLPENTLDAYPCGSDHTPSPMASRVLVEAEPIFDSPSVRLTAVAVSVKQEHTIAFLGDSQGYLHKVFLGPKGEVEEYAVISIHPSTPISRELRLDHQEKHLYILTSNMLEKRPVAECEKHLDCQSCLLAHDPYCGWCVLEGKCGLRSECMHGDQKDQWLWSFDIEQHCLSVTFINPSNISREEMRNISLSIPGLPSLERGEHYSCVFQDTSSLAVVTESGVTCSSPHIYTLPSVFILGYDFGCTFFHSCHGCVQSRWGCNWCVNQHMCTQKAVCDEGLIIYNEQVSYYIISSAFSLCFFLTSTPHSLAETLNLINETQTTVLPSNSEPNMSDSETNDFLPMSERVSPVVPSENRMITDREVAHLAPEETEEVDHLENDNATFSAATVLSGDGESDSDPPVFLHLRSTDIDADYQYDSADLPADEGRFVNLGASACPCVEKIEGSSLLPVLTQRKISLLARNLHVYQDKELAYECVLVIEGHTVVVDADVMLNEANPLLFDINCHAHQILPLIVSLLYLLSLYCNYVLTDIFCVLTISVTLYNCSVGHLDCSRCHTADQKYNCVWCGASCVYRESCSKHIEKTCPAPLIHLVEPLSGLVEGGITLTVSGSNLGQKAQDILQSVTVAGVPCTVIPHLYEISSRIICTTTASGEEKSGHVLVKVSGGGFGLSSQRFSYQDPKLIEVSPQRGPQAGGTTLTIKGRKLLTGRVTDISVLLGNVPCSLISSVQEETIKCLTGASNRTGEHRVTVRYGNTERHLHGNGYNYTPDPNITHAMPSNSFIGGGRVISVFGQNLDVVQKPQMRVTVVLSDSVYPLRRRRQRRKRSVRDFEEDCEVKTSSLLLCRTPGVDAEVVGGPMLVEFLLDNLHFDFNSVSQSPFTYEPNPTLHPLNHRDPTKPYRYKPGSVISVEGENLDLAVFKEEVVALIGEGVCTVKTLTHNHLYCEPPPQQPPLSLRHGRKREGAEAFPEFIVHMGNLNFSLGQVQYDSPSHSLFPLVAQIGVGAVASLVALIVLIIVFIYRRKSKQALRDYKKVQIQLENLETSVRDRCKKEFTDLMTEMMDVTSDLVGSGIPFLEYRMYAERIFFPGHRESPLRRDLDVQECRRATVEQGLIQLSNLLNSKLFLTKFIHTLESQRTFSPRDRGYVASLLTVALHSKLEYFTDILKTLLNDLVEQYIAKNPKLMLRRTETVVEKLLTNWISICLYSFLRVPGESLYMLFRAIKHQVDKGPVDAVTGKAKYTLNDNRLLREDLEYHTLTVNVLMQGIGVNETQPVAAKVLDCDTITQVKEKILDQVYKGTSYSHRPHADSVDLEWRSGVAGHLILSDEDLTSVVQGNWKRLNTLQHYKVPDGATVALVPRHSKHIHHDTHDYIAGEKTPMLEDADEGEVRMWHLVKASEEPELPKHRRGSLKERERAKTIPEIYLTRLLSMKGTLQKFVDDLFTVILSTSQPVPLAIKYFFDLLDDQAVRHGISDSETIHIWKTNSLPLRFWINIVKNPQFIFDVQVSDNVDAVLSVIAQTFMDSCTTTEHKLGRDSPINKLLYARDIPCYKQMVERYYADIKQTISASDQEMNSALAELSRVCLSPVYLLSVVKYEKIITALEEDTTAQKMQLGYRLQQIAAAVENKVTDL</sequence>
<keyword evidence="11" id="KW-1015">Disulfide bond</keyword>
<dbReference type="GO" id="GO:0002116">
    <property type="term" value="C:semaphorin receptor complex"/>
    <property type="evidence" value="ECO:0007669"/>
    <property type="project" value="UniProtKB-ARBA"/>
</dbReference>
<dbReference type="Pfam" id="PF24479">
    <property type="entry name" value="PSI_PlexinA-B"/>
    <property type="match status" value="1"/>
</dbReference>
<evidence type="ECO:0000256" key="14">
    <source>
        <dbReference type="ARBA" id="ARBA00057668"/>
    </source>
</evidence>
<dbReference type="InterPro" id="IPR002165">
    <property type="entry name" value="Plexin_repeat"/>
</dbReference>
<dbReference type="Gene3D" id="3.10.20.90">
    <property type="entry name" value="Phosphatidylinositol 3-kinase Catalytic Subunit, Chain A, domain 1"/>
    <property type="match status" value="1"/>
</dbReference>
<dbReference type="InterPro" id="IPR001627">
    <property type="entry name" value="Semap_dom"/>
</dbReference>
<evidence type="ECO:0000256" key="6">
    <source>
        <dbReference type="ARBA" id="ARBA00022729"/>
    </source>
</evidence>
<dbReference type="InterPro" id="IPR046800">
    <property type="entry name" value="Plexin_RBD"/>
</dbReference>
<evidence type="ECO:0000313" key="20">
    <source>
        <dbReference type="Ensembl" id="ENSCCRP00015016622.1"/>
    </source>
</evidence>
<reference evidence="20" key="1">
    <citation type="submission" date="2025-08" db="UniProtKB">
        <authorList>
            <consortium name="Ensembl"/>
        </authorList>
    </citation>
    <scope>IDENTIFICATION</scope>
</reference>
<keyword evidence="4" id="KW-0597">Phosphoprotein</keyword>
<dbReference type="Pfam" id="PF01833">
    <property type="entry name" value="TIG"/>
    <property type="match status" value="2"/>
</dbReference>
<protein>
    <recommendedName>
        <fullName evidence="15">Plexin-B1</fullName>
    </recommendedName>
</protein>
<dbReference type="GO" id="GO:0007411">
    <property type="term" value="P:axon guidance"/>
    <property type="evidence" value="ECO:0007669"/>
    <property type="project" value="UniProtKB-ARBA"/>
</dbReference>
<dbReference type="SMART" id="SM00429">
    <property type="entry name" value="IPT"/>
    <property type="match status" value="3"/>
</dbReference>
<dbReference type="PANTHER" id="PTHR22625:SF36">
    <property type="entry name" value="PLEXIN-B1"/>
    <property type="match status" value="1"/>
</dbReference>
<keyword evidence="6 18" id="KW-0732">Signal</keyword>
<feature type="domain" description="Sema" evidence="19">
    <location>
        <begin position="15"/>
        <end position="485"/>
    </location>
</feature>
<dbReference type="Pfam" id="PF20170">
    <property type="entry name" value="Plexin_RBD"/>
    <property type="match status" value="1"/>
</dbReference>
<keyword evidence="5 17" id="KW-0812">Transmembrane</keyword>
<evidence type="ECO:0000256" key="13">
    <source>
        <dbReference type="ARBA" id="ARBA00023180"/>
    </source>
</evidence>
<dbReference type="InterPro" id="IPR002909">
    <property type="entry name" value="IPT_dom"/>
</dbReference>
<dbReference type="SUPFAM" id="SSF101912">
    <property type="entry name" value="Sema domain"/>
    <property type="match status" value="1"/>
</dbReference>
<dbReference type="InterPro" id="IPR041362">
    <property type="entry name" value="TIG2_plexin"/>
</dbReference>
<dbReference type="InterPro" id="IPR036352">
    <property type="entry name" value="Semap_dom_sf"/>
</dbReference>
<organism evidence="20 21">
    <name type="scientific">Cyprinus carpio</name>
    <name type="common">Common carp</name>
    <dbReference type="NCBI Taxonomy" id="7962"/>
    <lineage>
        <taxon>Eukaryota</taxon>
        <taxon>Metazoa</taxon>
        <taxon>Chordata</taxon>
        <taxon>Craniata</taxon>
        <taxon>Vertebrata</taxon>
        <taxon>Euteleostomi</taxon>
        <taxon>Actinopterygii</taxon>
        <taxon>Neopterygii</taxon>
        <taxon>Teleostei</taxon>
        <taxon>Ostariophysi</taxon>
        <taxon>Cypriniformes</taxon>
        <taxon>Cyprinidae</taxon>
        <taxon>Cyprininae</taxon>
        <taxon>Cyprinus</taxon>
    </lineage>
</organism>
<dbReference type="InterPro" id="IPR013548">
    <property type="entry name" value="Plexin_cytoplasmic_RasGAP_dom"/>
</dbReference>
<dbReference type="InterPro" id="IPR014756">
    <property type="entry name" value="Ig_E-set"/>
</dbReference>
<evidence type="ECO:0000313" key="21">
    <source>
        <dbReference type="Proteomes" id="UP000694700"/>
    </source>
</evidence>
<evidence type="ECO:0000256" key="5">
    <source>
        <dbReference type="ARBA" id="ARBA00022692"/>
    </source>
</evidence>
<name>A0A8C1T2E2_CYPCA</name>
<dbReference type="InterPro" id="IPR013783">
    <property type="entry name" value="Ig-like_fold"/>
</dbReference>
<dbReference type="Gene3D" id="1.10.506.10">
    <property type="entry name" value="GTPase Activation - p120gap, domain 1"/>
    <property type="match status" value="1"/>
</dbReference>
<comment type="subcellular location">
    <subcellularLocation>
        <location evidence="1">Cell membrane</location>
        <topology evidence="1">Single-pass type I membrane protein</topology>
    </subcellularLocation>
</comment>
<dbReference type="Pfam" id="PF24317">
    <property type="entry name" value="PSI_Plexin-B"/>
    <property type="match status" value="1"/>
</dbReference>
<dbReference type="InterPro" id="IPR016201">
    <property type="entry name" value="PSI"/>
</dbReference>
<evidence type="ECO:0000256" key="2">
    <source>
        <dbReference type="ARBA" id="ARBA00010297"/>
    </source>
</evidence>
<comment type="similarity">
    <text evidence="2">Belongs to the plexin family.</text>
</comment>
<dbReference type="FunFam" id="3.10.20.90:FF:000120">
    <property type="entry name" value="Plexin b1a"/>
    <property type="match status" value="1"/>
</dbReference>
<feature type="signal peptide" evidence="18">
    <location>
        <begin position="1"/>
        <end position="22"/>
    </location>
</feature>
<accession>A0A8C1T2E2</accession>
<dbReference type="GO" id="GO:0007162">
    <property type="term" value="P:negative regulation of cell adhesion"/>
    <property type="evidence" value="ECO:0007669"/>
    <property type="project" value="TreeGrafter"/>
</dbReference>
<dbReference type="InterPro" id="IPR031148">
    <property type="entry name" value="Plexin"/>
</dbReference>
<keyword evidence="13" id="KW-0325">Glycoprotein</keyword>
<dbReference type="GO" id="GO:0017154">
    <property type="term" value="F:semaphorin receptor activity"/>
    <property type="evidence" value="ECO:0007669"/>
    <property type="project" value="InterPro"/>
</dbReference>
<evidence type="ECO:0000256" key="16">
    <source>
        <dbReference type="PROSITE-ProRule" id="PRU00352"/>
    </source>
</evidence>
<dbReference type="PROSITE" id="PS51004">
    <property type="entry name" value="SEMA"/>
    <property type="match status" value="1"/>
</dbReference>
<evidence type="ECO:0000256" key="3">
    <source>
        <dbReference type="ARBA" id="ARBA00022475"/>
    </source>
</evidence>
<dbReference type="GO" id="GO:0008360">
    <property type="term" value="P:regulation of cell shape"/>
    <property type="evidence" value="ECO:0007669"/>
    <property type="project" value="UniProtKB-ARBA"/>
</dbReference>
<dbReference type="SUPFAM" id="SSF48350">
    <property type="entry name" value="GTPase activation domain, GAP"/>
    <property type="match status" value="1"/>
</dbReference>
<dbReference type="GO" id="GO:0050772">
    <property type="term" value="P:positive regulation of axonogenesis"/>
    <property type="evidence" value="ECO:0007669"/>
    <property type="project" value="TreeGrafter"/>
</dbReference>
<evidence type="ECO:0000256" key="12">
    <source>
        <dbReference type="ARBA" id="ARBA00023170"/>
    </source>
</evidence>
<keyword evidence="10 17" id="KW-0472">Membrane</keyword>
<evidence type="ECO:0000256" key="17">
    <source>
        <dbReference type="SAM" id="Phobius"/>
    </source>
</evidence>
<evidence type="ECO:0000259" key="19">
    <source>
        <dbReference type="PROSITE" id="PS51004"/>
    </source>
</evidence>
<dbReference type="Pfam" id="PF01403">
    <property type="entry name" value="Sema"/>
    <property type="match status" value="1"/>
</dbReference>
<dbReference type="Proteomes" id="UP000694700">
    <property type="component" value="Unplaced"/>
</dbReference>
<dbReference type="Ensembl" id="ENSCCRT00015017212.1">
    <property type="protein sequence ID" value="ENSCCRP00015016622.1"/>
    <property type="gene ID" value="ENSCCRG00015000401.1"/>
</dbReference>
<dbReference type="Pfam" id="PF01437">
    <property type="entry name" value="PSI"/>
    <property type="match status" value="1"/>
</dbReference>
<dbReference type="InterPro" id="IPR015943">
    <property type="entry name" value="WD40/YVTN_repeat-like_dom_sf"/>
</dbReference>
<dbReference type="SMART" id="SM00630">
    <property type="entry name" value="Sema"/>
    <property type="match status" value="1"/>
</dbReference>
<dbReference type="Gene3D" id="2.60.40.10">
    <property type="entry name" value="Immunoglobulins"/>
    <property type="match status" value="3"/>
</dbReference>
<evidence type="ECO:0000256" key="18">
    <source>
        <dbReference type="SAM" id="SignalP"/>
    </source>
</evidence>
<dbReference type="GO" id="GO:0005886">
    <property type="term" value="C:plasma membrane"/>
    <property type="evidence" value="ECO:0007669"/>
    <property type="project" value="UniProtKB-SubCell"/>
</dbReference>
<dbReference type="GO" id="GO:0048675">
    <property type="term" value="P:axon extension"/>
    <property type="evidence" value="ECO:0007669"/>
    <property type="project" value="TreeGrafter"/>
</dbReference>
<dbReference type="SUPFAM" id="SSF103575">
    <property type="entry name" value="Plexin repeat"/>
    <property type="match status" value="1"/>
</dbReference>
<evidence type="ECO:0000256" key="9">
    <source>
        <dbReference type="ARBA" id="ARBA00023054"/>
    </source>
</evidence>
<dbReference type="Pfam" id="PF18020">
    <property type="entry name" value="TIG_2"/>
    <property type="match status" value="1"/>
</dbReference>
<evidence type="ECO:0000256" key="1">
    <source>
        <dbReference type="ARBA" id="ARBA00004251"/>
    </source>
</evidence>
<evidence type="ECO:0000256" key="10">
    <source>
        <dbReference type="ARBA" id="ARBA00023136"/>
    </source>
</evidence>
<feature type="chain" id="PRO_5034279620" description="Plexin-B1" evidence="18">
    <location>
        <begin position="23"/>
        <end position="2000"/>
    </location>
</feature>
<feature type="transmembrane region" description="Helical" evidence="17">
    <location>
        <begin position="1365"/>
        <end position="1389"/>
    </location>
</feature>
<dbReference type="GO" id="GO:0030334">
    <property type="term" value="P:regulation of cell migration"/>
    <property type="evidence" value="ECO:0007669"/>
    <property type="project" value="TreeGrafter"/>
</dbReference>
<keyword evidence="7" id="KW-0677">Repeat</keyword>
<keyword evidence="9" id="KW-0175">Coiled coil</keyword>
<dbReference type="SUPFAM" id="SSF81296">
    <property type="entry name" value="E set domains"/>
    <property type="match status" value="3"/>
</dbReference>
<dbReference type="Gene3D" id="2.130.10.10">
    <property type="entry name" value="YVTN repeat-like/Quinoprotein amine dehydrogenase"/>
    <property type="match status" value="1"/>
</dbReference>
<dbReference type="PANTHER" id="PTHR22625">
    <property type="entry name" value="PLEXIN"/>
    <property type="match status" value="1"/>
</dbReference>
<dbReference type="FunFam" id="2.60.40.10:FF:000705">
    <property type="entry name" value="Plexin B1"/>
    <property type="match status" value="1"/>
</dbReference>